<evidence type="ECO:0000256" key="1">
    <source>
        <dbReference type="ARBA" id="ARBA00022741"/>
    </source>
</evidence>
<dbReference type="PANTHER" id="PTHR22683:SF41">
    <property type="entry name" value="DNA TRANSLOCASE FTSK"/>
    <property type="match status" value="1"/>
</dbReference>
<dbReference type="SUPFAM" id="SSF52540">
    <property type="entry name" value="P-loop containing nucleoside triphosphate hydrolases"/>
    <property type="match status" value="1"/>
</dbReference>
<dbReference type="GO" id="GO:0005524">
    <property type="term" value="F:ATP binding"/>
    <property type="evidence" value="ECO:0007669"/>
    <property type="project" value="UniProtKB-UniRule"/>
</dbReference>
<organism evidence="6 8">
    <name type="scientific">Brevibacterium aurantiacum</name>
    <dbReference type="NCBI Taxonomy" id="273384"/>
    <lineage>
        <taxon>Bacteria</taxon>
        <taxon>Bacillati</taxon>
        <taxon>Actinomycetota</taxon>
        <taxon>Actinomycetes</taxon>
        <taxon>Micrococcales</taxon>
        <taxon>Brevibacteriaceae</taxon>
        <taxon>Brevibacterium</taxon>
    </lineage>
</organism>
<reference evidence="6" key="1">
    <citation type="submission" date="2016-09" db="EMBL/GenBank/DDBJ databases">
        <title>Complete Genome Sequence of Brevibacterium aurantiacum SMQ-1335.</title>
        <authorList>
            <person name="de Melo A.G."/>
            <person name="Labrie S.J."/>
            <person name="Dumaresq J."/>
            <person name="Roberts R.J."/>
            <person name="Tremblay D.M."/>
            <person name="Moineau S."/>
        </authorList>
    </citation>
    <scope>NUCLEOTIDE SEQUENCE</scope>
    <source>
        <strain evidence="6">SMQ-1335</strain>
    </source>
</reference>
<dbReference type="Pfam" id="PF01580">
    <property type="entry name" value="FtsK_SpoIIIE"/>
    <property type="match status" value="1"/>
</dbReference>
<gene>
    <name evidence="7" type="ORF">BAURA86_03223</name>
    <name evidence="6" type="ORF">BLSMQ_0959</name>
</gene>
<reference evidence="8" key="2">
    <citation type="submission" date="2016-09" db="EMBL/GenBank/DDBJ databases">
        <title>Complete Genome Sequence of Brevibacterium linens SMQ-1335.</title>
        <authorList>
            <person name="de Melo A.G."/>
            <person name="Labrie S.J."/>
            <person name="Dumaresq J."/>
            <person name="Roberts R.J."/>
            <person name="Tremblay D.M."/>
            <person name="Moineau S."/>
        </authorList>
    </citation>
    <scope>NUCLEOTIDE SEQUENCE [LARGE SCALE GENOMIC DNA]</scope>
    <source>
        <strain evidence="8">SMQ-1335</strain>
    </source>
</reference>
<dbReference type="AlphaFoldDB" id="A0A1D7W0V7"/>
<dbReference type="Proteomes" id="UP000234300">
    <property type="component" value="Unassembled WGS sequence"/>
</dbReference>
<keyword evidence="6" id="KW-0131">Cell cycle</keyword>
<proteinExistence type="predicted"/>
<dbReference type="OrthoDB" id="3315716at2"/>
<dbReference type="PANTHER" id="PTHR22683">
    <property type="entry name" value="SPORULATION PROTEIN RELATED"/>
    <property type="match status" value="1"/>
</dbReference>
<dbReference type="Gene3D" id="3.40.50.300">
    <property type="entry name" value="P-loop containing nucleotide triphosphate hydrolases"/>
    <property type="match status" value="1"/>
</dbReference>
<protein>
    <submittedName>
        <fullName evidence="6">Cell division protein FtsK</fullName>
    </submittedName>
    <submittedName>
        <fullName evidence="7">FtsK/SpoIIIE family protein</fullName>
    </submittedName>
</protein>
<evidence type="ECO:0000313" key="7">
    <source>
        <dbReference type="EMBL" id="SMY02703.1"/>
    </source>
</evidence>
<dbReference type="InterPro" id="IPR050206">
    <property type="entry name" value="FtsK/SpoIIIE/SftA"/>
</dbReference>
<dbReference type="KEGG" id="blin:BLSMQ_0959"/>
<evidence type="ECO:0000259" key="5">
    <source>
        <dbReference type="PROSITE" id="PS50901"/>
    </source>
</evidence>
<name>A0A1D7W0V7_BREAU</name>
<evidence type="ECO:0000256" key="2">
    <source>
        <dbReference type="ARBA" id="ARBA00022840"/>
    </source>
</evidence>
<keyword evidence="6" id="KW-0132">Cell division</keyword>
<evidence type="ECO:0000256" key="4">
    <source>
        <dbReference type="SAM" id="Phobius"/>
    </source>
</evidence>
<feature type="binding site" evidence="3">
    <location>
        <begin position="240"/>
        <end position="247"/>
    </location>
    <ligand>
        <name>ATP</name>
        <dbReference type="ChEBI" id="CHEBI:30616"/>
    </ligand>
</feature>
<dbReference type="EMBL" id="FXZI01000014">
    <property type="protein sequence ID" value="SMY02703.1"/>
    <property type="molecule type" value="Genomic_DNA"/>
</dbReference>
<feature type="transmembrane region" description="Helical" evidence="4">
    <location>
        <begin position="53"/>
        <end position="77"/>
    </location>
</feature>
<keyword evidence="4" id="KW-1133">Transmembrane helix</keyword>
<evidence type="ECO:0000313" key="9">
    <source>
        <dbReference type="Proteomes" id="UP000234300"/>
    </source>
</evidence>
<dbReference type="InterPro" id="IPR002543">
    <property type="entry name" value="FtsK_dom"/>
</dbReference>
<dbReference type="GO" id="GO:0051301">
    <property type="term" value="P:cell division"/>
    <property type="evidence" value="ECO:0007669"/>
    <property type="project" value="UniProtKB-KW"/>
</dbReference>
<evidence type="ECO:0000256" key="3">
    <source>
        <dbReference type="PROSITE-ProRule" id="PRU00289"/>
    </source>
</evidence>
<dbReference type="GO" id="GO:0003677">
    <property type="term" value="F:DNA binding"/>
    <property type="evidence" value="ECO:0007669"/>
    <property type="project" value="InterPro"/>
</dbReference>
<dbReference type="InterPro" id="IPR027417">
    <property type="entry name" value="P-loop_NTPase"/>
</dbReference>
<dbReference type="EMBL" id="CP017150">
    <property type="protein sequence ID" value="AOP52671.1"/>
    <property type="molecule type" value="Genomic_DNA"/>
</dbReference>
<keyword evidence="2 3" id="KW-0067">ATP-binding</keyword>
<evidence type="ECO:0000313" key="8">
    <source>
        <dbReference type="Proteomes" id="UP000094793"/>
    </source>
</evidence>
<dbReference type="PROSITE" id="PS50901">
    <property type="entry name" value="FTSK"/>
    <property type="match status" value="1"/>
</dbReference>
<feature type="domain" description="FtsK" evidence="5">
    <location>
        <begin position="223"/>
        <end position="409"/>
    </location>
</feature>
<keyword evidence="4" id="KW-0812">Transmembrane</keyword>
<dbReference type="Proteomes" id="UP000094793">
    <property type="component" value="Chromosome"/>
</dbReference>
<accession>A0A2H1KSC4</accession>
<feature type="transmembrane region" description="Helical" evidence="4">
    <location>
        <begin position="20"/>
        <end position="41"/>
    </location>
</feature>
<keyword evidence="4" id="KW-0472">Membrane</keyword>
<evidence type="ECO:0000313" key="6">
    <source>
        <dbReference type="EMBL" id="AOP52671.1"/>
    </source>
</evidence>
<accession>A0A1D7W0V7</accession>
<keyword evidence="1 3" id="KW-0547">Nucleotide-binding</keyword>
<sequence>MIHRTKRIVTNDSRRQSKTARAIAVGMTGVAFASLVGFWLGPKLVASSINIQGWWIAISAVLLLVAFGGASAAMLAVRCSPTVERSPVKHLDVHQRSAIRRLRRRWPGAARRAGLSIEKSFPDRVEVAVPRLMNIESTPPGVSAEVVCLPGIAPDEVCGKAKRLSSALRMPVRLESKSPHTCAMTLFFRSPLENIASGTEWVTRLFEGAHTLSGLPYGQDEYGRLVAADFTILPHMLLGGRTGAGKSAAVNALLTAAITASMPCGLVLIDPKRVELRPWRRAACRVATEPDDLAIAMSEAQMTMRARYEFMERHEVRNLIEQPEHLEALGGPILIVVDELTEFLTLAGKQGGTALSSIAQLGRACGVFLVIATQNPRAELFSKSTGTETLRANLPSRVALATATADDSRVILGSGSEADASTIPPSLPGAFLRSGGGRALARVPYLSDRDIEKVVAAHPCQVTLIDLQDLAAAPKTQEGNEHVS</sequence>
<reference evidence="7 9" key="3">
    <citation type="submission" date="2017-03" db="EMBL/GenBank/DDBJ databases">
        <authorList>
            <person name="Afonso C.L."/>
            <person name="Miller P.J."/>
            <person name="Scott M.A."/>
            <person name="Spackman E."/>
            <person name="Goraichik I."/>
            <person name="Dimitrov K.M."/>
            <person name="Suarez D.L."/>
            <person name="Swayne D.E."/>
        </authorList>
    </citation>
    <scope>NUCLEOTIDE SEQUENCE [LARGE SCALE GENOMIC DNA]</scope>
    <source>
        <strain evidence="7">8</strain>
        <strain evidence="9">8(6)</strain>
    </source>
</reference>